<evidence type="ECO:0000256" key="1">
    <source>
        <dbReference type="SAM" id="Phobius"/>
    </source>
</evidence>
<evidence type="ECO:0000313" key="4">
    <source>
        <dbReference type="Proteomes" id="UP000610966"/>
    </source>
</evidence>
<proteinExistence type="predicted"/>
<protein>
    <submittedName>
        <fullName evidence="3">Transposase</fullName>
    </submittedName>
</protein>
<evidence type="ECO:0000313" key="3">
    <source>
        <dbReference type="EMBL" id="GIH73562.1"/>
    </source>
</evidence>
<dbReference type="InterPro" id="IPR039365">
    <property type="entry name" value="IS701-like"/>
</dbReference>
<dbReference type="PANTHER" id="PTHR33627:SF1">
    <property type="entry name" value="TRANSPOSASE"/>
    <property type="match status" value="1"/>
</dbReference>
<dbReference type="Pfam" id="PF13546">
    <property type="entry name" value="DDE_5"/>
    <property type="match status" value="1"/>
</dbReference>
<evidence type="ECO:0000259" key="2">
    <source>
        <dbReference type="Pfam" id="PF13546"/>
    </source>
</evidence>
<reference evidence="3" key="1">
    <citation type="submission" date="2021-01" db="EMBL/GenBank/DDBJ databases">
        <title>Whole genome shotgun sequence of Sphaerimonospora thailandensis NBRC 107569.</title>
        <authorList>
            <person name="Komaki H."/>
            <person name="Tamura T."/>
        </authorList>
    </citation>
    <scope>NUCLEOTIDE SEQUENCE</scope>
    <source>
        <strain evidence="3">NBRC 107569</strain>
    </source>
</reference>
<dbReference type="AlphaFoldDB" id="A0A8J3W291"/>
<dbReference type="PANTHER" id="PTHR33627">
    <property type="entry name" value="TRANSPOSASE"/>
    <property type="match status" value="1"/>
</dbReference>
<comment type="caution">
    <text evidence="3">The sequence shown here is derived from an EMBL/GenBank/DDBJ whole genome shotgun (WGS) entry which is preliminary data.</text>
</comment>
<keyword evidence="1" id="KW-0812">Transmembrane</keyword>
<dbReference type="InterPro" id="IPR038721">
    <property type="entry name" value="IS701-like_DDE_dom"/>
</dbReference>
<keyword evidence="1" id="KW-0472">Membrane</keyword>
<dbReference type="SUPFAM" id="SSF53098">
    <property type="entry name" value="Ribonuclease H-like"/>
    <property type="match status" value="1"/>
</dbReference>
<gene>
    <name evidence="3" type="ORF">Mth01_58150</name>
</gene>
<organism evidence="3 4">
    <name type="scientific">Sphaerimonospora thailandensis</name>
    <dbReference type="NCBI Taxonomy" id="795644"/>
    <lineage>
        <taxon>Bacteria</taxon>
        <taxon>Bacillati</taxon>
        <taxon>Actinomycetota</taxon>
        <taxon>Actinomycetes</taxon>
        <taxon>Streptosporangiales</taxon>
        <taxon>Streptosporangiaceae</taxon>
        <taxon>Sphaerimonospora</taxon>
    </lineage>
</organism>
<name>A0A8J3W291_9ACTN</name>
<accession>A0A8J3W291</accession>
<feature type="transmembrane region" description="Helical" evidence="1">
    <location>
        <begin position="357"/>
        <end position="374"/>
    </location>
</feature>
<dbReference type="Proteomes" id="UP000610966">
    <property type="component" value="Unassembled WGS sequence"/>
</dbReference>
<sequence length="458" mass="51062">MTNHDQETAAAAIVDPELLERKFTELTSAIAGTFGRVETRKAATGYLRGLLSEIPRKTCWDLGKHAGYETPDVMQRLLARAVWDEDAVRDAVRRYVIDHLADPDAVLVLDETGQEKKGTATCGVGRQYTGTAGKVTNCIVAVYATYASPHGHALIDTELYVQRTYAGQPATREAMGLPDDWAFATKPQLAQRIAARVLAAGVQLSWVAGDEVYGRDPKLRAFLEQRQAGYVLAVGVDFRVPTAAGPHRADYLAKLIPAQAWERRSCGAGSKGPRVYDWAMVATSSPRHVLLIRRSVSKPSELAFFYCHVPEGRPLTLPILAKIAGVRWAVEEDFQQSKGQVGLDHTQVRRYRSWRRHVILAMAALAVLAVVVAVERRSHPAPVVPRTSTDAPPDDYGLIALTVPEIRRLLTVFTQVSTVVTPRMAALRREFELRWSEWRRRHQARARWYHHRKRLAAA</sequence>
<dbReference type="EMBL" id="BOOG01000130">
    <property type="protein sequence ID" value="GIH73562.1"/>
    <property type="molecule type" value="Genomic_DNA"/>
</dbReference>
<dbReference type="InterPro" id="IPR012337">
    <property type="entry name" value="RNaseH-like_sf"/>
</dbReference>
<keyword evidence="4" id="KW-1185">Reference proteome</keyword>
<feature type="domain" description="Transposase IS701-like DDE" evidence="2">
    <location>
        <begin position="33"/>
        <end position="248"/>
    </location>
</feature>
<dbReference type="NCBIfam" id="NF033540">
    <property type="entry name" value="transpos_IS701"/>
    <property type="match status" value="1"/>
</dbReference>
<keyword evidence="1" id="KW-1133">Transmembrane helix</keyword>